<protein>
    <submittedName>
        <fullName evidence="3">Predicted phosphodiesterase</fullName>
    </submittedName>
</protein>
<dbReference type="InterPro" id="IPR011152">
    <property type="entry name" value="Pesterase_MJ0912"/>
</dbReference>
<dbReference type="RefSeq" id="WP_073476854.1">
    <property type="nucleotide sequence ID" value="NZ_FQZU01000018.1"/>
</dbReference>
<name>A0A1M6PPK0_9BACT</name>
<reference evidence="4" key="1">
    <citation type="submission" date="2016-11" db="EMBL/GenBank/DDBJ databases">
        <authorList>
            <person name="Varghese N."/>
            <person name="Submissions S."/>
        </authorList>
    </citation>
    <scope>NUCLEOTIDE SEQUENCE [LARGE SCALE GENOMIC DNA]</scope>
    <source>
        <strain evidence="4">DSM 16219</strain>
    </source>
</reference>
<comment type="similarity">
    <text evidence="1">Belongs to the metallophosphoesterase superfamily. YfcE family.</text>
</comment>
<accession>A0A1M6PPK0</accession>
<proteinExistence type="inferred from homology"/>
<dbReference type="PANTHER" id="PTHR42850">
    <property type="entry name" value="METALLOPHOSPHOESTERASE"/>
    <property type="match status" value="1"/>
</dbReference>
<dbReference type="PIRSF" id="PIRSF000883">
    <property type="entry name" value="Pesterase_MJ0912"/>
    <property type="match status" value="1"/>
</dbReference>
<dbReference type="AlphaFoldDB" id="A0A1M6PPK0"/>
<dbReference type="EMBL" id="FQZU01000018">
    <property type="protein sequence ID" value="SHK09831.1"/>
    <property type="molecule type" value="Genomic_DNA"/>
</dbReference>
<dbReference type="PANTHER" id="PTHR42850:SF2">
    <property type="entry name" value="BLL5683 PROTEIN"/>
    <property type="match status" value="1"/>
</dbReference>
<dbReference type="CDD" id="cd00838">
    <property type="entry name" value="MPP_superfamily"/>
    <property type="match status" value="1"/>
</dbReference>
<evidence type="ECO:0000313" key="3">
    <source>
        <dbReference type="EMBL" id="SHK09831.1"/>
    </source>
</evidence>
<dbReference type="Gene3D" id="3.60.21.10">
    <property type="match status" value="1"/>
</dbReference>
<evidence type="ECO:0000259" key="2">
    <source>
        <dbReference type="Pfam" id="PF12850"/>
    </source>
</evidence>
<dbReference type="SUPFAM" id="SSF56300">
    <property type="entry name" value="Metallo-dependent phosphatases"/>
    <property type="match status" value="1"/>
</dbReference>
<organism evidence="3 4">
    <name type="scientific">Desulfatibacillum alkenivorans DSM 16219</name>
    <dbReference type="NCBI Taxonomy" id="1121393"/>
    <lineage>
        <taxon>Bacteria</taxon>
        <taxon>Pseudomonadati</taxon>
        <taxon>Thermodesulfobacteriota</taxon>
        <taxon>Desulfobacteria</taxon>
        <taxon>Desulfobacterales</taxon>
        <taxon>Desulfatibacillaceae</taxon>
        <taxon>Desulfatibacillum</taxon>
    </lineage>
</organism>
<dbReference type="STRING" id="1121393.SAMN02745216_02862"/>
<evidence type="ECO:0000313" key="4">
    <source>
        <dbReference type="Proteomes" id="UP000183994"/>
    </source>
</evidence>
<evidence type="ECO:0000256" key="1">
    <source>
        <dbReference type="ARBA" id="ARBA00008950"/>
    </source>
</evidence>
<gene>
    <name evidence="3" type="ORF">SAMN02745216_02862</name>
</gene>
<dbReference type="GO" id="GO:0005737">
    <property type="term" value="C:cytoplasm"/>
    <property type="evidence" value="ECO:0007669"/>
    <property type="project" value="TreeGrafter"/>
</dbReference>
<dbReference type="Proteomes" id="UP000183994">
    <property type="component" value="Unassembled WGS sequence"/>
</dbReference>
<dbReference type="InterPro" id="IPR050126">
    <property type="entry name" value="Ap4A_hydrolase"/>
</dbReference>
<feature type="domain" description="Calcineurin-like phosphoesterase" evidence="2">
    <location>
        <begin position="1"/>
        <end position="206"/>
    </location>
</feature>
<dbReference type="Pfam" id="PF12850">
    <property type="entry name" value="Metallophos_2"/>
    <property type="match status" value="1"/>
</dbReference>
<sequence>MRIAVISDIHANLEAFTAVLENMQIRNVHACVCLGDVVGYGADPEPVLQLLWENKIPSILGNHEEAVYDDDILHYFNPQAKKTALLTRKMLKPESVERIRKWPVNIEFHGALGVHGFPPDSIHKYLFEADQGAISRMWDSVPYKLCFVGHTHSLDLVAFDGHNVITYPLLEGGWLLDNRKTIVNVGSVGQPRDGDNNAKYVIWDTKMNALTICYVPYNIQKAADKIMKAGFPEINARRLY</sequence>
<dbReference type="InterPro" id="IPR029052">
    <property type="entry name" value="Metallo-depent_PP-like"/>
</dbReference>
<dbReference type="InterPro" id="IPR024654">
    <property type="entry name" value="Calcineurin-like_PHP_lpxH"/>
</dbReference>
<keyword evidence="4" id="KW-1185">Reference proteome</keyword>
<dbReference type="GO" id="GO:0016791">
    <property type="term" value="F:phosphatase activity"/>
    <property type="evidence" value="ECO:0007669"/>
    <property type="project" value="TreeGrafter"/>
</dbReference>